<evidence type="ECO:0000313" key="2">
    <source>
        <dbReference type="EMBL" id="WVX81424.1"/>
    </source>
</evidence>
<name>A0ABZ2CK02_9BACI</name>
<protein>
    <submittedName>
        <fullName evidence="2">Polyhydroxyalkanoic acid synthase subunit PhaR</fullName>
    </submittedName>
</protein>
<gene>
    <name evidence="2" type="ORF">R4Z09_30505</name>
</gene>
<feature type="region of interest" description="Disordered" evidence="1">
    <location>
        <begin position="130"/>
        <end position="162"/>
    </location>
</feature>
<sequence length="162" mass="18208">MSRDYNLFEMWKDLYDQSSNYVDEKVKEDFPSQGIGQILEMNLLFKKFLNETTESYLEQVNVPTRTDIANLSSLIVNVDAKVDSLEELLEDAQDQAGQPELQKEVANLKKDMKNLDTKLNQILDLLKETKEAPAASTNEKAPAASTNEKAPAKAPVKSQAKN</sequence>
<evidence type="ECO:0000256" key="1">
    <source>
        <dbReference type="SAM" id="MobiDB-lite"/>
    </source>
</evidence>
<organism evidence="2 3">
    <name type="scientific">Niallia oryzisoli</name>
    <dbReference type="NCBI Taxonomy" id="1737571"/>
    <lineage>
        <taxon>Bacteria</taxon>
        <taxon>Bacillati</taxon>
        <taxon>Bacillota</taxon>
        <taxon>Bacilli</taxon>
        <taxon>Bacillales</taxon>
        <taxon>Bacillaceae</taxon>
        <taxon>Niallia</taxon>
    </lineage>
</organism>
<accession>A0ABZ2CK02</accession>
<dbReference type="EMBL" id="CP137640">
    <property type="protein sequence ID" value="WVX81424.1"/>
    <property type="molecule type" value="Genomic_DNA"/>
</dbReference>
<dbReference type="RefSeq" id="WP_338450352.1">
    <property type="nucleotide sequence ID" value="NZ_CP137640.1"/>
</dbReference>
<keyword evidence="3" id="KW-1185">Reference proteome</keyword>
<dbReference type="Proteomes" id="UP001357223">
    <property type="component" value="Chromosome"/>
</dbReference>
<proteinExistence type="predicted"/>
<evidence type="ECO:0000313" key="3">
    <source>
        <dbReference type="Proteomes" id="UP001357223"/>
    </source>
</evidence>
<feature type="compositionally biased region" description="Polar residues" evidence="1">
    <location>
        <begin position="135"/>
        <end position="148"/>
    </location>
</feature>
<reference evidence="2 3" key="1">
    <citation type="submission" date="2023-10" db="EMBL/GenBank/DDBJ databases">
        <title>Niallia locisalis sp.nov. isolated from a salt pond sample.</title>
        <authorList>
            <person name="Li X.-J."/>
            <person name="Dong L."/>
        </authorList>
    </citation>
    <scope>NUCLEOTIDE SEQUENCE [LARGE SCALE GENOMIC DNA]</scope>
    <source>
        <strain evidence="2 3">DSM 29761</strain>
    </source>
</reference>